<accession>A0ABT2Y8N9</accession>
<protein>
    <recommendedName>
        <fullName evidence="5">DUF4349 domain-containing protein</fullName>
    </recommendedName>
</protein>
<evidence type="ECO:0000313" key="3">
    <source>
        <dbReference type="EMBL" id="MCV2366633.1"/>
    </source>
</evidence>
<feature type="region of interest" description="Disordered" evidence="1">
    <location>
        <begin position="31"/>
        <end position="57"/>
    </location>
</feature>
<comment type="caution">
    <text evidence="3">The sequence shown here is derived from an EMBL/GenBank/DDBJ whole genome shotgun (WGS) entry which is preliminary data.</text>
</comment>
<organism evidence="3 4">
    <name type="scientific">Roseateles oligotrophus</name>
    <dbReference type="NCBI Taxonomy" id="1769250"/>
    <lineage>
        <taxon>Bacteria</taxon>
        <taxon>Pseudomonadati</taxon>
        <taxon>Pseudomonadota</taxon>
        <taxon>Betaproteobacteria</taxon>
        <taxon>Burkholderiales</taxon>
        <taxon>Sphaerotilaceae</taxon>
        <taxon>Roseateles</taxon>
    </lineage>
</organism>
<feature type="region of interest" description="Disordered" evidence="1">
    <location>
        <begin position="235"/>
        <end position="289"/>
    </location>
</feature>
<evidence type="ECO:0000256" key="2">
    <source>
        <dbReference type="SAM" id="SignalP"/>
    </source>
</evidence>
<feature type="compositionally biased region" description="Low complexity" evidence="1">
    <location>
        <begin position="268"/>
        <end position="280"/>
    </location>
</feature>
<keyword evidence="2" id="KW-0732">Signal</keyword>
<proteinExistence type="predicted"/>
<keyword evidence="4" id="KW-1185">Reference proteome</keyword>
<evidence type="ECO:0000256" key="1">
    <source>
        <dbReference type="SAM" id="MobiDB-lite"/>
    </source>
</evidence>
<evidence type="ECO:0008006" key="5">
    <source>
        <dbReference type="Google" id="ProtNLM"/>
    </source>
</evidence>
<feature type="region of interest" description="Disordered" evidence="1">
    <location>
        <begin position="158"/>
        <end position="177"/>
    </location>
</feature>
<feature type="compositionally biased region" description="Low complexity" evidence="1">
    <location>
        <begin position="243"/>
        <end position="256"/>
    </location>
</feature>
<reference evidence="3 4" key="1">
    <citation type="submission" date="2021-11" db="EMBL/GenBank/DDBJ databases">
        <authorList>
            <person name="Liang Q."/>
            <person name="Mou H."/>
            <person name="Liu Z."/>
        </authorList>
    </citation>
    <scope>NUCLEOTIDE SEQUENCE [LARGE SCALE GENOMIC DNA]</scope>
    <source>
        <strain evidence="3 4">CHU3</strain>
    </source>
</reference>
<feature type="signal peptide" evidence="2">
    <location>
        <begin position="1"/>
        <end position="21"/>
    </location>
</feature>
<dbReference type="EMBL" id="JAJIRN010000001">
    <property type="protein sequence ID" value="MCV2366633.1"/>
    <property type="molecule type" value="Genomic_DNA"/>
</dbReference>
<feature type="chain" id="PRO_5046114071" description="DUF4349 domain-containing protein" evidence="2">
    <location>
        <begin position="22"/>
        <end position="289"/>
    </location>
</feature>
<sequence>MNNKTVWLCLAYLLADTAAFATPVVPPLEQDQQKWEQQLGAEHAQASSLQGQPPKPEAGVAVIANSPSLADLTKQPGAEFETVLAKGELVHGTGLRPSSRTEQDLFGGGAKDNMLISAEVKNVLKDLRGELHQITGDYFKNSQAESEAEQARLVRRLDEAKSARDQTMGSTGRPLSEEERRLGAWRIALLTEQLIEDIKPWAITALLLFGLFHLTQALLRKQAAVKLLRAKLRDEASGKTRSRASSQAAPAQATPTKGQHTRVRQRIRLSSAASPSSSDSSRSRRNRPL</sequence>
<evidence type="ECO:0000313" key="4">
    <source>
        <dbReference type="Proteomes" id="UP001209701"/>
    </source>
</evidence>
<name>A0ABT2Y8N9_9BURK</name>
<dbReference type="RefSeq" id="WP_263569271.1">
    <property type="nucleotide sequence ID" value="NZ_JAJIRN010000001.1"/>
</dbReference>
<gene>
    <name evidence="3" type="ORF">LNV07_00765</name>
</gene>
<dbReference type="Proteomes" id="UP001209701">
    <property type="component" value="Unassembled WGS sequence"/>
</dbReference>